<evidence type="ECO:0000313" key="1">
    <source>
        <dbReference type="EMBL" id="KAF3523293.1"/>
    </source>
</evidence>
<accession>A0A8S9PIF1</accession>
<reference evidence="1" key="1">
    <citation type="submission" date="2019-12" db="EMBL/GenBank/DDBJ databases">
        <title>Genome sequencing and annotation of Brassica cretica.</title>
        <authorList>
            <person name="Studholme D.J."/>
            <person name="Sarris P."/>
        </authorList>
    </citation>
    <scope>NUCLEOTIDE SEQUENCE</scope>
    <source>
        <strain evidence="1">PFS-109/04</strain>
        <tissue evidence="1">Leaf</tissue>
    </source>
</reference>
<dbReference type="AlphaFoldDB" id="A0A8S9PIF1"/>
<dbReference type="Proteomes" id="UP000712600">
    <property type="component" value="Unassembled WGS sequence"/>
</dbReference>
<organism evidence="1 2">
    <name type="scientific">Brassica cretica</name>
    <name type="common">Mustard</name>
    <dbReference type="NCBI Taxonomy" id="69181"/>
    <lineage>
        <taxon>Eukaryota</taxon>
        <taxon>Viridiplantae</taxon>
        <taxon>Streptophyta</taxon>
        <taxon>Embryophyta</taxon>
        <taxon>Tracheophyta</taxon>
        <taxon>Spermatophyta</taxon>
        <taxon>Magnoliopsida</taxon>
        <taxon>eudicotyledons</taxon>
        <taxon>Gunneridae</taxon>
        <taxon>Pentapetalae</taxon>
        <taxon>rosids</taxon>
        <taxon>malvids</taxon>
        <taxon>Brassicales</taxon>
        <taxon>Brassicaceae</taxon>
        <taxon>Brassiceae</taxon>
        <taxon>Brassica</taxon>
    </lineage>
</organism>
<protein>
    <submittedName>
        <fullName evidence="1">Uncharacterized protein</fullName>
    </submittedName>
</protein>
<proteinExistence type="predicted"/>
<name>A0A8S9PIF1_BRACR</name>
<gene>
    <name evidence="1" type="ORF">F2Q69_00051159</name>
</gene>
<comment type="caution">
    <text evidence="1">The sequence shown here is derived from an EMBL/GenBank/DDBJ whole genome shotgun (WGS) entry which is preliminary data.</text>
</comment>
<evidence type="ECO:0000313" key="2">
    <source>
        <dbReference type="Proteomes" id="UP000712600"/>
    </source>
</evidence>
<sequence length="66" mass="7558">MEASLRMALQQVGKMMMASRRLQAVGTEEETETRKTVELLRSKLDIISSPLQTPNKYKKELQFSSI</sequence>
<dbReference type="EMBL" id="QGKX02001347">
    <property type="protein sequence ID" value="KAF3523293.1"/>
    <property type="molecule type" value="Genomic_DNA"/>
</dbReference>